<evidence type="ECO:0000313" key="3">
    <source>
        <dbReference type="EMBL" id="EMD31719.1"/>
    </source>
</evidence>
<dbReference type="PANTHER" id="PTHR18896:SF186">
    <property type="entry name" value="PHOSPHOLIPASE D"/>
    <property type="match status" value="1"/>
</dbReference>
<name>M2P8J9_CERS8</name>
<organism evidence="3 4">
    <name type="scientific">Ceriporiopsis subvermispora (strain B)</name>
    <name type="common">White-rot fungus</name>
    <name type="synonym">Gelatoporia subvermispora</name>
    <dbReference type="NCBI Taxonomy" id="914234"/>
    <lineage>
        <taxon>Eukaryota</taxon>
        <taxon>Fungi</taxon>
        <taxon>Dikarya</taxon>
        <taxon>Basidiomycota</taxon>
        <taxon>Agaricomycotina</taxon>
        <taxon>Agaricomycetes</taxon>
        <taxon>Polyporales</taxon>
        <taxon>Gelatoporiaceae</taxon>
        <taxon>Gelatoporia</taxon>
    </lineage>
</organism>
<dbReference type="GO" id="GO:0009395">
    <property type="term" value="P:phospholipid catabolic process"/>
    <property type="evidence" value="ECO:0007669"/>
    <property type="project" value="TreeGrafter"/>
</dbReference>
<reference evidence="3 4" key="1">
    <citation type="journal article" date="2012" name="Proc. Natl. Acad. Sci. U.S.A.">
        <title>Comparative genomics of Ceriporiopsis subvermispora and Phanerochaete chrysosporium provide insight into selective ligninolysis.</title>
        <authorList>
            <person name="Fernandez-Fueyo E."/>
            <person name="Ruiz-Duenas F.J."/>
            <person name="Ferreira P."/>
            <person name="Floudas D."/>
            <person name="Hibbett D.S."/>
            <person name="Canessa P."/>
            <person name="Larrondo L.F."/>
            <person name="James T.Y."/>
            <person name="Seelenfreund D."/>
            <person name="Lobos S."/>
            <person name="Polanco R."/>
            <person name="Tello M."/>
            <person name="Honda Y."/>
            <person name="Watanabe T."/>
            <person name="Watanabe T."/>
            <person name="Ryu J.S."/>
            <person name="Kubicek C.P."/>
            <person name="Schmoll M."/>
            <person name="Gaskell J."/>
            <person name="Hammel K.E."/>
            <person name="St John F.J."/>
            <person name="Vanden Wymelenberg A."/>
            <person name="Sabat G."/>
            <person name="Splinter BonDurant S."/>
            <person name="Syed K."/>
            <person name="Yadav J.S."/>
            <person name="Doddapaneni H."/>
            <person name="Subramanian V."/>
            <person name="Lavin J.L."/>
            <person name="Oguiza J.A."/>
            <person name="Perez G."/>
            <person name="Pisabarro A.G."/>
            <person name="Ramirez L."/>
            <person name="Santoyo F."/>
            <person name="Master E."/>
            <person name="Coutinho P.M."/>
            <person name="Henrissat B."/>
            <person name="Lombard V."/>
            <person name="Magnuson J.K."/>
            <person name="Kuees U."/>
            <person name="Hori C."/>
            <person name="Igarashi K."/>
            <person name="Samejima M."/>
            <person name="Held B.W."/>
            <person name="Barry K.W."/>
            <person name="LaButti K.M."/>
            <person name="Lapidus A."/>
            <person name="Lindquist E.A."/>
            <person name="Lucas S.M."/>
            <person name="Riley R."/>
            <person name="Salamov A.A."/>
            <person name="Hoffmeister D."/>
            <person name="Schwenk D."/>
            <person name="Hadar Y."/>
            <person name="Yarden O."/>
            <person name="de Vries R.P."/>
            <person name="Wiebenga A."/>
            <person name="Stenlid J."/>
            <person name="Eastwood D."/>
            <person name="Grigoriev I.V."/>
            <person name="Berka R.M."/>
            <person name="Blanchette R.A."/>
            <person name="Kersten P."/>
            <person name="Martinez A.T."/>
            <person name="Vicuna R."/>
            <person name="Cullen D."/>
        </authorList>
    </citation>
    <scope>NUCLEOTIDE SEQUENCE [LARGE SCALE GENOMIC DNA]</scope>
    <source>
        <strain evidence="3 4">B</strain>
    </source>
</reference>
<keyword evidence="2" id="KW-0443">Lipid metabolism</keyword>
<evidence type="ECO:0000256" key="2">
    <source>
        <dbReference type="ARBA" id="ARBA00023098"/>
    </source>
</evidence>
<protein>
    <submittedName>
        <fullName evidence="3">Uncharacterized protein</fullName>
    </submittedName>
</protein>
<dbReference type="AlphaFoldDB" id="M2P8J9"/>
<dbReference type="GO" id="GO:0004630">
    <property type="term" value="F:phospholipase D activity"/>
    <property type="evidence" value="ECO:0007669"/>
    <property type="project" value="TreeGrafter"/>
</dbReference>
<keyword evidence="4" id="KW-1185">Reference proteome</keyword>
<dbReference type="OrthoDB" id="3262743at2759"/>
<gene>
    <name evidence="3" type="ORF">CERSUDRAFT_100184</name>
</gene>
<dbReference type="EMBL" id="KB445816">
    <property type="protein sequence ID" value="EMD31719.1"/>
    <property type="molecule type" value="Genomic_DNA"/>
</dbReference>
<sequence>MSAENQFFISSTRSDDVVKNQIAKALTERIIRAAQEGRKFQVVIVIPEVPGFAGPVKDDSAVKTIMAAQYRTLNRGGHSIPEEVRKQGYEPLDYIRFFHLHAYDRINVPFTSFISKMEEKSPENPTDVAVAIPTGKFLVQRTPAGANTELKAETYKLPRTLEEARDLIQQFERGSESLQDDEAVSDNVVQHMLHDKTNLLDEKWLGTEE</sequence>
<dbReference type="STRING" id="914234.M2P8J9"/>
<keyword evidence="1" id="KW-0677">Repeat</keyword>
<dbReference type="HOGENOM" id="CLU_1315255_0_0_1"/>
<accession>M2P8J9</accession>
<dbReference type="Gene3D" id="3.30.870.10">
    <property type="entry name" value="Endonuclease Chain A"/>
    <property type="match status" value="1"/>
</dbReference>
<dbReference type="InterPro" id="IPR015679">
    <property type="entry name" value="PLipase_D_fam"/>
</dbReference>
<evidence type="ECO:0000256" key="1">
    <source>
        <dbReference type="ARBA" id="ARBA00022737"/>
    </source>
</evidence>
<evidence type="ECO:0000313" key="4">
    <source>
        <dbReference type="Proteomes" id="UP000016930"/>
    </source>
</evidence>
<proteinExistence type="predicted"/>
<dbReference type="Proteomes" id="UP000016930">
    <property type="component" value="Unassembled WGS sequence"/>
</dbReference>
<dbReference type="PANTHER" id="PTHR18896">
    <property type="entry name" value="PHOSPHOLIPASE D"/>
    <property type="match status" value="1"/>
</dbReference>